<dbReference type="InterPro" id="IPR036388">
    <property type="entry name" value="WH-like_DNA-bd_sf"/>
</dbReference>
<evidence type="ECO:0000313" key="3">
    <source>
        <dbReference type="Proteomes" id="UP000299102"/>
    </source>
</evidence>
<dbReference type="OrthoDB" id="10258692at2759"/>
<organism evidence="2 3">
    <name type="scientific">Eumeta variegata</name>
    <name type="common">Bagworm moth</name>
    <name type="synonym">Eumeta japonica</name>
    <dbReference type="NCBI Taxonomy" id="151549"/>
    <lineage>
        <taxon>Eukaryota</taxon>
        <taxon>Metazoa</taxon>
        <taxon>Ecdysozoa</taxon>
        <taxon>Arthropoda</taxon>
        <taxon>Hexapoda</taxon>
        <taxon>Insecta</taxon>
        <taxon>Pterygota</taxon>
        <taxon>Neoptera</taxon>
        <taxon>Endopterygota</taxon>
        <taxon>Lepidoptera</taxon>
        <taxon>Glossata</taxon>
        <taxon>Ditrysia</taxon>
        <taxon>Tineoidea</taxon>
        <taxon>Psychidae</taxon>
        <taxon>Oiketicinae</taxon>
        <taxon>Eumeta</taxon>
    </lineage>
</organism>
<dbReference type="AlphaFoldDB" id="A0A4C1T9I8"/>
<accession>A0A4C1T9I8</accession>
<evidence type="ECO:0000256" key="1">
    <source>
        <dbReference type="SAM" id="MobiDB-lite"/>
    </source>
</evidence>
<reference evidence="2 3" key="1">
    <citation type="journal article" date="2019" name="Commun. Biol.">
        <title>The bagworm genome reveals a unique fibroin gene that provides high tensile strength.</title>
        <authorList>
            <person name="Kono N."/>
            <person name="Nakamura H."/>
            <person name="Ohtoshi R."/>
            <person name="Tomita M."/>
            <person name="Numata K."/>
            <person name="Arakawa K."/>
        </authorList>
    </citation>
    <scope>NUCLEOTIDE SEQUENCE [LARGE SCALE GENOMIC DNA]</scope>
</reference>
<sequence length="150" mass="16945">MSVTRRNGEELIRRSLRSRCDSEEAVESGSGSGKLTLDTDAEDSLDGRPELADALRIHDELVAYVHSLSGHVKTKIVVKGQNYEDAELKELLEEDSSQTQKELALTLEVTQQAVSHRLESLGMKSGYTMIIQKEEYHRDYLATRQRPQQN</sequence>
<dbReference type="EMBL" id="BGZK01000042">
    <property type="protein sequence ID" value="GBP10794.1"/>
    <property type="molecule type" value="Genomic_DNA"/>
</dbReference>
<protein>
    <submittedName>
        <fullName evidence="2">Mariner Mos1 transposase</fullName>
    </submittedName>
</protein>
<gene>
    <name evidence="2" type="ORF">EVAR_6337_1</name>
</gene>
<comment type="caution">
    <text evidence="2">The sequence shown here is derived from an EMBL/GenBank/DDBJ whole genome shotgun (WGS) entry which is preliminary data.</text>
</comment>
<dbReference type="Proteomes" id="UP000299102">
    <property type="component" value="Unassembled WGS sequence"/>
</dbReference>
<proteinExistence type="predicted"/>
<evidence type="ECO:0000313" key="2">
    <source>
        <dbReference type="EMBL" id="GBP10794.1"/>
    </source>
</evidence>
<feature type="region of interest" description="Disordered" evidence="1">
    <location>
        <begin position="18"/>
        <end position="45"/>
    </location>
</feature>
<name>A0A4C1T9I8_EUMVA</name>
<dbReference type="Gene3D" id="1.10.10.10">
    <property type="entry name" value="Winged helix-like DNA-binding domain superfamily/Winged helix DNA-binding domain"/>
    <property type="match status" value="1"/>
</dbReference>
<keyword evidence="3" id="KW-1185">Reference proteome</keyword>